<organism evidence="1 2">
    <name type="scientific">Caenorhabditis tropicalis</name>
    <dbReference type="NCBI Taxonomy" id="1561998"/>
    <lineage>
        <taxon>Eukaryota</taxon>
        <taxon>Metazoa</taxon>
        <taxon>Ecdysozoa</taxon>
        <taxon>Nematoda</taxon>
        <taxon>Chromadorea</taxon>
        <taxon>Rhabditida</taxon>
        <taxon>Rhabditina</taxon>
        <taxon>Rhabditomorpha</taxon>
        <taxon>Rhabditoidea</taxon>
        <taxon>Rhabditidae</taxon>
        <taxon>Peloderinae</taxon>
        <taxon>Caenorhabditis</taxon>
    </lineage>
</organism>
<accession>A0A1I7TQ21</accession>
<evidence type="ECO:0000313" key="2">
    <source>
        <dbReference type="WBParaSite" id="Csp11.Scaffold629.g10637.t1"/>
    </source>
</evidence>
<dbReference type="Proteomes" id="UP000095282">
    <property type="component" value="Unplaced"/>
</dbReference>
<keyword evidence="1" id="KW-1185">Reference proteome</keyword>
<dbReference type="AlphaFoldDB" id="A0A1I7TQ21"/>
<evidence type="ECO:0000313" key="1">
    <source>
        <dbReference type="Proteomes" id="UP000095282"/>
    </source>
</evidence>
<name>A0A1I7TQ21_9PELO</name>
<dbReference type="eggNOG" id="ENOG502TK65">
    <property type="taxonomic scope" value="Eukaryota"/>
</dbReference>
<protein>
    <submittedName>
        <fullName evidence="2">NR LBD domain-containing protein</fullName>
    </submittedName>
</protein>
<sequence>MFESLIDFFSFILGFNGLHWHEEYEKFCRGLSHRKLLSSDATVWISCKGTFIELQREIKKFQFMYTDLHYSKTRDSKNFGRAFKAMDHHILTVTAEWRTFFRNNRLDRTSCCDAKLQDAADLTVNQWMGFQAVLYELRNAEFRPEKMSLNAIAGYIKDQFDALKYIKEYTLNN</sequence>
<proteinExistence type="predicted"/>
<reference evidence="2" key="1">
    <citation type="submission" date="2016-11" db="UniProtKB">
        <authorList>
            <consortium name="WormBaseParasite"/>
        </authorList>
    </citation>
    <scope>IDENTIFICATION</scope>
</reference>
<dbReference type="WBParaSite" id="Csp11.Scaffold629.g10637.t1">
    <property type="protein sequence ID" value="Csp11.Scaffold629.g10637.t1"/>
    <property type="gene ID" value="Csp11.Scaffold629.g10637"/>
</dbReference>